<protein>
    <submittedName>
        <fullName evidence="3">Endonuclease/exonuclease/phosphatase (EEP) superfamily protein YafD</fullName>
    </submittedName>
</protein>
<reference evidence="3 4" key="1">
    <citation type="submission" date="2020-08" db="EMBL/GenBank/DDBJ databases">
        <title>Functional genomics of gut bacteria from endangered species of beetles.</title>
        <authorList>
            <person name="Carlos-Shanley C."/>
        </authorList>
    </citation>
    <scope>NUCLEOTIDE SEQUENCE [LARGE SCALE GENOMIC DNA]</scope>
    <source>
        <strain evidence="3 4">S00151</strain>
    </source>
</reference>
<accession>A0A840KIN6</accession>
<dbReference type="GO" id="GO:0016020">
    <property type="term" value="C:membrane"/>
    <property type="evidence" value="ECO:0007669"/>
    <property type="project" value="GOC"/>
</dbReference>
<dbReference type="GO" id="GO:0004519">
    <property type="term" value="F:endonuclease activity"/>
    <property type="evidence" value="ECO:0007669"/>
    <property type="project" value="UniProtKB-KW"/>
</dbReference>
<feature type="transmembrane region" description="Helical" evidence="1">
    <location>
        <begin position="34"/>
        <end position="58"/>
    </location>
</feature>
<gene>
    <name evidence="3" type="ORF">HNP38_002657</name>
</gene>
<dbReference type="GO" id="GO:0006506">
    <property type="term" value="P:GPI anchor biosynthetic process"/>
    <property type="evidence" value="ECO:0007669"/>
    <property type="project" value="TreeGrafter"/>
</dbReference>
<dbReference type="AlphaFoldDB" id="A0A840KIN6"/>
<dbReference type="SUPFAM" id="SSF56219">
    <property type="entry name" value="DNase I-like"/>
    <property type="match status" value="1"/>
</dbReference>
<keyword evidence="1" id="KW-1133">Transmembrane helix</keyword>
<dbReference type="PANTHER" id="PTHR14859">
    <property type="entry name" value="CALCOFLUOR WHITE HYPERSENSITIVE PROTEIN PRECURSOR"/>
    <property type="match status" value="1"/>
</dbReference>
<dbReference type="PANTHER" id="PTHR14859:SF1">
    <property type="entry name" value="PGAP2-INTERACTING PROTEIN"/>
    <property type="match status" value="1"/>
</dbReference>
<dbReference type="GO" id="GO:0004527">
    <property type="term" value="F:exonuclease activity"/>
    <property type="evidence" value="ECO:0007669"/>
    <property type="project" value="UniProtKB-KW"/>
</dbReference>
<dbReference type="Pfam" id="PF03372">
    <property type="entry name" value="Exo_endo_phos"/>
    <property type="match status" value="1"/>
</dbReference>
<dbReference type="Proteomes" id="UP000592180">
    <property type="component" value="Unassembled WGS sequence"/>
</dbReference>
<keyword evidence="1" id="KW-0812">Transmembrane</keyword>
<dbReference type="Gene3D" id="3.60.10.10">
    <property type="entry name" value="Endonuclease/exonuclease/phosphatase"/>
    <property type="match status" value="1"/>
</dbReference>
<feature type="transmembrane region" description="Helical" evidence="1">
    <location>
        <begin position="7"/>
        <end position="28"/>
    </location>
</feature>
<keyword evidence="3" id="KW-0255">Endonuclease</keyword>
<keyword evidence="1" id="KW-0472">Membrane</keyword>
<comment type="caution">
    <text evidence="3">The sequence shown here is derived from an EMBL/GenBank/DDBJ whole genome shotgun (WGS) entry which is preliminary data.</text>
</comment>
<feature type="domain" description="Endonuclease/exonuclease/phosphatase" evidence="2">
    <location>
        <begin position="99"/>
        <end position="319"/>
    </location>
</feature>
<sequence length="330" mass="38250">MKLLRTILLITHIMVLFLLLGIFMNAYVPPKIFPWFNLLSLGFPVLMILYLFLSVFWVASWKKRAIVFILVGMIFLNPVKRWINYNSDPKENFDIKIVSLNVKAGSKGISHIEEYINSLDADIVLLQEYSRKEFQFEKLNNTKSDAINAIFTRYKIIDQKELIKSDFETNNAYASQTDIEIKGKTYRFINVYLQPFKFEKSMVRLNSSNEENEQKLKDVVKRLIPTFKKHQEQVKAVRKGIDSSPYPVILAGDLNSVPNSYEYYQLSEGLKDAFVEVGKGSATSFHDYKFPLRIDYIFASESIQPVSYKVDRSVGLSDHYPVIATFKIKN</sequence>
<evidence type="ECO:0000313" key="3">
    <source>
        <dbReference type="EMBL" id="MBB4807353.1"/>
    </source>
</evidence>
<name>A0A840KIN6_9FLAO</name>
<dbReference type="InterPro" id="IPR005135">
    <property type="entry name" value="Endo/exonuclease/phosphatase"/>
</dbReference>
<keyword evidence="3" id="KW-0378">Hydrolase</keyword>
<organism evidence="3 4">
    <name type="scientific">Chryseobacterium defluvii</name>
    <dbReference type="NCBI Taxonomy" id="160396"/>
    <lineage>
        <taxon>Bacteria</taxon>
        <taxon>Pseudomonadati</taxon>
        <taxon>Bacteroidota</taxon>
        <taxon>Flavobacteriia</taxon>
        <taxon>Flavobacteriales</taxon>
        <taxon>Weeksellaceae</taxon>
        <taxon>Chryseobacterium group</taxon>
        <taxon>Chryseobacterium</taxon>
    </lineage>
</organism>
<feature type="transmembrane region" description="Helical" evidence="1">
    <location>
        <begin position="65"/>
        <end position="83"/>
    </location>
</feature>
<dbReference type="InterPro" id="IPR051916">
    <property type="entry name" value="GPI-anchor_lipid_remodeler"/>
</dbReference>
<evidence type="ECO:0000313" key="4">
    <source>
        <dbReference type="Proteomes" id="UP000592180"/>
    </source>
</evidence>
<dbReference type="CDD" id="cd09084">
    <property type="entry name" value="EEP-2"/>
    <property type="match status" value="1"/>
</dbReference>
<keyword evidence="4" id="KW-1185">Reference proteome</keyword>
<keyword evidence="3" id="KW-0269">Exonuclease</keyword>
<dbReference type="RefSeq" id="WP_184190185.1">
    <property type="nucleotide sequence ID" value="NZ_JACHLE010000003.1"/>
</dbReference>
<proteinExistence type="predicted"/>
<keyword evidence="3" id="KW-0540">Nuclease</keyword>
<dbReference type="InterPro" id="IPR036691">
    <property type="entry name" value="Endo/exonu/phosph_ase_sf"/>
</dbReference>
<evidence type="ECO:0000256" key="1">
    <source>
        <dbReference type="SAM" id="Phobius"/>
    </source>
</evidence>
<evidence type="ECO:0000259" key="2">
    <source>
        <dbReference type="Pfam" id="PF03372"/>
    </source>
</evidence>
<dbReference type="EMBL" id="JACHLE010000003">
    <property type="protein sequence ID" value="MBB4807353.1"/>
    <property type="molecule type" value="Genomic_DNA"/>
</dbReference>